<dbReference type="PROSITE" id="PS51387">
    <property type="entry name" value="FAD_PCMH"/>
    <property type="match status" value="1"/>
</dbReference>
<dbReference type="PANTHER" id="PTHR42973">
    <property type="entry name" value="BINDING OXIDOREDUCTASE, PUTATIVE (AFU_ORTHOLOGUE AFUA_1G17690)-RELATED"/>
    <property type="match status" value="1"/>
</dbReference>
<dbReference type="RefSeq" id="XP_064711196.1">
    <property type="nucleotide sequence ID" value="XM_064848572.1"/>
</dbReference>
<feature type="signal peptide" evidence="5">
    <location>
        <begin position="1"/>
        <end position="22"/>
    </location>
</feature>
<keyword evidence="5" id="KW-0732">Signal</keyword>
<dbReference type="SUPFAM" id="SSF56176">
    <property type="entry name" value="FAD-binding/transporter-associated domain-like"/>
    <property type="match status" value="1"/>
</dbReference>
<accession>A0AAV9NR77</accession>
<dbReference type="GeneID" id="89973178"/>
<dbReference type="Pfam" id="PF01565">
    <property type="entry name" value="FAD_binding_4"/>
    <property type="match status" value="1"/>
</dbReference>
<protein>
    <recommendedName>
        <fullName evidence="6">FAD-binding PCMH-type domain-containing protein</fullName>
    </recommendedName>
</protein>
<keyword evidence="4" id="KW-0560">Oxidoreductase</keyword>
<comment type="similarity">
    <text evidence="1">Belongs to the oxygen-dependent FAD-linked oxidoreductase family.</text>
</comment>
<dbReference type="AlphaFoldDB" id="A0AAV9NR77"/>
<dbReference type="GO" id="GO:0016491">
    <property type="term" value="F:oxidoreductase activity"/>
    <property type="evidence" value="ECO:0007669"/>
    <property type="project" value="UniProtKB-KW"/>
</dbReference>
<dbReference type="InterPro" id="IPR006094">
    <property type="entry name" value="Oxid_FAD_bind_N"/>
</dbReference>
<reference evidence="7 8" key="1">
    <citation type="submission" date="2023-08" db="EMBL/GenBank/DDBJ databases">
        <title>Black Yeasts Isolated from many extreme environments.</title>
        <authorList>
            <person name="Coleine C."/>
            <person name="Stajich J.E."/>
            <person name="Selbmann L."/>
        </authorList>
    </citation>
    <scope>NUCLEOTIDE SEQUENCE [LARGE SCALE GENOMIC DNA]</scope>
    <source>
        <strain evidence="7 8">CCFEE 5792</strain>
    </source>
</reference>
<dbReference type="InterPro" id="IPR050416">
    <property type="entry name" value="FAD-linked_Oxidoreductase"/>
</dbReference>
<keyword evidence="8" id="KW-1185">Reference proteome</keyword>
<evidence type="ECO:0000256" key="3">
    <source>
        <dbReference type="ARBA" id="ARBA00022827"/>
    </source>
</evidence>
<dbReference type="Gene3D" id="3.30.465.10">
    <property type="match status" value="1"/>
</dbReference>
<organism evidence="7 8">
    <name type="scientific">Exophiala bonariae</name>
    <dbReference type="NCBI Taxonomy" id="1690606"/>
    <lineage>
        <taxon>Eukaryota</taxon>
        <taxon>Fungi</taxon>
        <taxon>Dikarya</taxon>
        <taxon>Ascomycota</taxon>
        <taxon>Pezizomycotina</taxon>
        <taxon>Eurotiomycetes</taxon>
        <taxon>Chaetothyriomycetidae</taxon>
        <taxon>Chaetothyriales</taxon>
        <taxon>Herpotrichiellaceae</taxon>
        <taxon>Exophiala</taxon>
    </lineage>
</organism>
<name>A0AAV9NR77_9EURO</name>
<dbReference type="InterPro" id="IPR016166">
    <property type="entry name" value="FAD-bd_PCMH"/>
</dbReference>
<evidence type="ECO:0000313" key="7">
    <source>
        <dbReference type="EMBL" id="KAK5062924.1"/>
    </source>
</evidence>
<dbReference type="InterPro" id="IPR016169">
    <property type="entry name" value="FAD-bd_PCMH_sub2"/>
</dbReference>
<dbReference type="EMBL" id="JAVRRD010000002">
    <property type="protein sequence ID" value="KAK5062924.1"/>
    <property type="molecule type" value="Genomic_DNA"/>
</dbReference>
<feature type="domain" description="FAD-binding PCMH-type" evidence="6">
    <location>
        <begin position="98"/>
        <end position="269"/>
    </location>
</feature>
<dbReference type="GO" id="GO:0071949">
    <property type="term" value="F:FAD binding"/>
    <property type="evidence" value="ECO:0007669"/>
    <property type="project" value="InterPro"/>
</dbReference>
<keyword evidence="2" id="KW-0285">Flavoprotein</keyword>
<evidence type="ECO:0000313" key="8">
    <source>
        <dbReference type="Proteomes" id="UP001358417"/>
    </source>
</evidence>
<evidence type="ECO:0000256" key="4">
    <source>
        <dbReference type="ARBA" id="ARBA00023002"/>
    </source>
</evidence>
<dbReference type="InterPro" id="IPR036318">
    <property type="entry name" value="FAD-bd_PCMH-like_sf"/>
</dbReference>
<evidence type="ECO:0000256" key="5">
    <source>
        <dbReference type="SAM" id="SignalP"/>
    </source>
</evidence>
<dbReference type="Proteomes" id="UP001358417">
    <property type="component" value="Unassembled WGS sequence"/>
</dbReference>
<evidence type="ECO:0000256" key="2">
    <source>
        <dbReference type="ARBA" id="ARBA00022630"/>
    </source>
</evidence>
<proteinExistence type="inferred from homology"/>
<gene>
    <name evidence="7" type="ORF">LTR84_005000</name>
</gene>
<evidence type="ECO:0000259" key="6">
    <source>
        <dbReference type="PROSITE" id="PS51387"/>
    </source>
</evidence>
<keyword evidence="3" id="KW-0274">FAD</keyword>
<sequence>MDLFSFYLISVLLGVLRSISNAENLTFQTSIRDLHLQAGQGQFLGPSAISGSFDQLVTTDTCSRACEILAAIRPGTVLTPFTPAYERAKFGYWTKNQAESNSRCIYQPISAGEVSLAVVLLKSLRCPFAVKSGGHGCYDGQSSISQGITIDLGKIDQINLSDDRSVVTLGPGSRWLNVYTALEPLNVTVIGGRDAGVGIGGFLLGGGISFQSSQYGFGCDNIVAYEIVLANGSMVIASEEQNSDLYKALRGGGSNFGIVTAFHLDAYPNTPMWGGSRICKYDKTPDITRAFMNYASLVEEDSKASVILNLLYQNGQWVWQLDLEYCAPVSDASVMREFMDIPAIEDETAITNQSQLTVAMAERAPRGYRSSFWASTGKADILLLTFYVETFVAESEKVLKSPGIIPAGDIQIIPPGQRRPMTKRGGNVLGLADNTNETLILFNPVFLWDDPAHDDIAYATLSTIIEKTNEKSVRLGLQSDFIYMNYASQFQDVIGSYGKKSQEFLHAVAEKYDPEGVFQYLATGGHKLYGPPRHALFKGEI</sequence>
<dbReference type="PANTHER" id="PTHR42973:SF34">
    <property type="entry name" value="FAD BINDING DOMAIN PROTEIN (AFU_ORTHOLOGUE AFUA_3G02770)"/>
    <property type="match status" value="1"/>
</dbReference>
<evidence type="ECO:0000256" key="1">
    <source>
        <dbReference type="ARBA" id="ARBA00005466"/>
    </source>
</evidence>
<feature type="chain" id="PRO_5043317326" description="FAD-binding PCMH-type domain-containing protein" evidence="5">
    <location>
        <begin position="23"/>
        <end position="541"/>
    </location>
</feature>
<comment type="caution">
    <text evidence="7">The sequence shown here is derived from an EMBL/GenBank/DDBJ whole genome shotgun (WGS) entry which is preliminary data.</text>
</comment>